<proteinExistence type="predicted"/>
<protein>
    <submittedName>
        <fullName evidence="1">Uncharacterized protein</fullName>
    </submittedName>
</protein>
<sequence length="50" mass="6036">MGVCRRRYRGVFLECFVRGKYTPGWRLERVEKECRDGIDRRNGKGWDDGR</sequence>
<evidence type="ECO:0000313" key="1">
    <source>
        <dbReference type="EMBL" id="DAG04769.1"/>
    </source>
</evidence>
<name>A0A8S5VDB0_9CAUD</name>
<accession>A0A8S5VDB0</accession>
<dbReference type="EMBL" id="BK016245">
    <property type="protein sequence ID" value="DAG04769.1"/>
    <property type="molecule type" value="Genomic_DNA"/>
</dbReference>
<organism evidence="1">
    <name type="scientific">Siphoviridae sp. ctGa111</name>
    <dbReference type="NCBI Taxonomy" id="2825413"/>
    <lineage>
        <taxon>Viruses</taxon>
        <taxon>Duplodnaviria</taxon>
        <taxon>Heunggongvirae</taxon>
        <taxon>Uroviricota</taxon>
        <taxon>Caudoviricetes</taxon>
    </lineage>
</organism>
<reference evidence="1" key="1">
    <citation type="journal article" date="2021" name="Proc. Natl. Acad. Sci. U.S.A.">
        <title>A Catalog of Tens of Thousands of Viruses from Human Metagenomes Reveals Hidden Associations with Chronic Diseases.</title>
        <authorList>
            <person name="Tisza M.J."/>
            <person name="Buck C.B."/>
        </authorList>
    </citation>
    <scope>NUCLEOTIDE SEQUENCE</scope>
    <source>
        <strain evidence="1">CtGa111</strain>
    </source>
</reference>